<evidence type="ECO:0000256" key="1">
    <source>
        <dbReference type="SAM" id="MobiDB-lite"/>
    </source>
</evidence>
<accession>A0A0A9FNN1</accession>
<feature type="compositionally biased region" description="Polar residues" evidence="1">
    <location>
        <begin position="18"/>
        <end position="36"/>
    </location>
</feature>
<feature type="region of interest" description="Disordered" evidence="1">
    <location>
        <begin position="1"/>
        <end position="36"/>
    </location>
</feature>
<name>A0A0A9FNN1_ARUDO</name>
<dbReference type="AlphaFoldDB" id="A0A0A9FNN1"/>
<protein>
    <submittedName>
        <fullName evidence="2">Uncharacterized protein</fullName>
    </submittedName>
</protein>
<reference evidence="2" key="2">
    <citation type="journal article" date="2015" name="Data Brief">
        <title>Shoot transcriptome of the giant reed, Arundo donax.</title>
        <authorList>
            <person name="Barrero R.A."/>
            <person name="Guerrero F.D."/>
            <person name="Moolhuijzen P."/>
            <person name="Goolsby J.A."/>
            <person name="Tidwell J."/>
            <person name="Bellgard S.E."/>
            <person name="Bellgard M.I."/>
        </authorList>
    </citation>
    <scope>NUCLEOTIDE SEQUENCE</scope>
    <source>
        <tissue evidence="2">Shoot tissue taken approximately 20 cm above the soil surface</tissue>
    </source>
</reference>
<proteinExistence type="predicted"/>
<sequence>MSGLCEDNTEDPGRYPHSSISLSSTVCTVSPGQSVP</sequence>
<reference evidence="2" key="1">
    <citation type="submission" date="2014-09" db="EMBL/GenBank/DDBJ databases">
        <authorList>
            <person name="Magalhaes I.L.F."/>
            <person name="Oliveira U."/>
            <person name="Santos F.R."/>
            <person name="Vidigal T.H.D.A."/>
            <person name="Brescovit A.D."/>
            <person name="Santos A.J."/>
        </authorList>
    </citation>
    <scope>NUCLEOTIDE SEQUENCE</scope>
    <source>
        <tissue evidence="2">Shoot tissue taken approximately 20 cm above the soil surface</tissue>
    </source>
</reference>
<organism evidence="2">
    <name type="scientific">Arundo donax</name>
    <name type="common">Giant reed</name>
    <name type="synonym">Donax arundinaceus</name>
    <dbReference type="NCBI Taxonomy" id="35708"/>
    <lineage>
        <taxon>Eukaryota</taxon>
        <taxon>Viridiplantae</taxon>
        <taxon>Streptophyta</taxon>
        <taxon>Embryophyta</taxon>
        <taxon>Tracheophyta</taxon>
        <taxon>Spermatophyta</taxon>
        <taxon>Magnoliopsida</taxon>
        <taxon>Liliopsida</taxon>
        <taxon>Poales</taxon>
        <taxon>Poaceae</taxon>
        <taxon>PACMAD clade</taxon>
        <taxon>Arundinoideae</taxon>
        <taxon>Arundineae</taxon>
        <taxon>Arundo</taxon>
    </lineage>
</organism>
<evidence type="ECO:0000313" key="2">
    <source>
        <dbReference type="EMBL" id="JAE11901.1"/>
    </source>
</evidence>
<dbReference type="EMBL" id="GBRH01185995">
    <property type="protein sequence ID" value="JAE11901.1"/>
    <property type="molecule type" value="Transcribed_RNA"/>
</dbReference>